<evidence type="ECO:0000256" key="1">
    <source>
        <dbReference type="ARBA" id="ARBA00001966"/>
    </source>
</evidence>
<dbReference type="SFLD" id="SFLDG01081">
    <property type="entry name" value="cleavage_of_the_Ca-Cb_bond_in"/>
    <property type="match status" value="1"/>
</dbReference>
<dbReference type="GO" id="GO:0046872">
    <property type="term" value="F:metal ion binding"/>
    <property type="evidence" value="ECO:0007669"/>
    <property type="project" value="UniProtKB-KW"/>
</dbReference>
<dbReference type="SFLD" id="SFLDG01060">
    <property type="entry name" value="BATS_domain_containing"/>
    <property type="match status" value="1"/>
</dbReference>
<feature type="domain" description="Radical SAM core" evidence="7">
    <location>
        <begin position="95"/>
        <end position="333"/>
    </location>
</feature>
<evidence type="ECO:0000256" key="2">
    <source>
        <dbReference type="ARBA" id="ARBA00022485"/>
    </source>
</evidence>
<dbReference type="PANTHER" id="PTHR43583">
    <property type="entry name" value="2-IMINOACETATE SYNTHASE"/>
    <property type="match status" value="1"/>
</dbReference>
<dbReference type="Pfam" id="PF06968">
    <property type="entry name" value="BATS"/>
    <property type="match status" value="1"/>
</dbReference>
<dbReference type="GO" id="GO:0042364">
    <property type="term" value="P:water-soluble vitamin biosynthetic process"/>
    <property type="evidence" value="ECO:0007669"/>
    <property type="project" value="UniProtKB-ARBA"/>
</dbReference>
<dbReference type="EMBL" id="VSIX01000008">
    <property type="protein sequence ID" value="TYB32063.1"/>
    <property type="molecule type" value="Genomic_DNA"/>
</dbReference>
<protein>
    <submittedName>
        <fullName evidence="8">[FeFe] hydrogenase H-cluster radical SAM maturase HydG</fullName>
    </submittedName>
</protein>
<organism evidence="8 9">
    <name type="scientific">Candidatus Mcinerneyibacterium aminivorans</name>
    <dbReference type="NCBI Taxonomy" id="2703815"/>
    <lineage>
        <taxon>Bacteria</taxon>
        <taxon>Candidatus Macinerneyibacteriota</taxon>
        <taxon>Candidatus Mcinerneyibacteria</taxon>
        <taxon>Candidatus Mcinerneyibacteriales</taxon>
        <taxon>Candidatus Mcinerneyibacteriaceae</taxon>
        <taxon>Candidatus Mcinerneyibacterium</taxon>
    </lineage>
</organism>
<evidence type="ECO:0000256" key="6">
    <source>
        <dbReference type="ARBA" id="ARBA00023014"/>
    </source>
</evidence>
<sequence>MKNSKVKKWAENVVKQEEIDKYLIDGEDFIKDELIWEKIEKNKNPDKEYVREIIQKSLNIERLDPDETAALLNVEDKDLWGEIKEAALKVKRKVYDNRVVLFAPLYISNLCVNNCLYCGFRKDNNEEVRRRLSMDEVKKEAESMIKMGHKRGLVVYGEHPKSDANYIKETIESIYDVKVDTGRKKGTIRRVNINAAPMKIEDLKKLWEVGVGTYQVFQETYHHDTYNKLHPSGPKSNYKWRLYALHRALEAGIDDVAIGALFGLYDWRFEVMGLLYHAIDLEKQFGGIGPHTISFPRLMDAQNAPYVQKTKYKVSDEDFKKLVAVLRLSIPYTGLIVTARERPEMRDEAMMLGCTQTDASTRIGIGAYSEAYKEQEKNRQQFVIDDTRDVDSVIRRFAKMGMISSFCTAGYRCGRTGKKIMDMLTTCQEGKFCKLNAILTFREWLDDFASEETRKIGENLIKKEIKEVENDPYFKENDLLKPFKKYYERIKNGERDIYI</sequence>
<dbReference type="InterPro" id="IPR010722">
    <property type="entry name" value="BATS_dom"/>
</dbReference>
<proteinExistence type="predicted"/>
<dbReference type="GO" id="GO:0003824">
    <property type="term" value="F:catalytic activity"/>
    <property type="evidence" value="ECO:0007669"/>
    <property type="project" value="InterPro"/>
</dbReference>
<gene>
    <name evidence="8" type="primary">hydG</name>
    <name evidence="8" type="ORF">FXF47_00920</name>
</gene>
<dbReference type="InterPro" id="IPR034428">
    <property type="entry name" value="ThiH/NoCL/HydG-like"/>
</dbReference>
<evidence type="ECO:0000313" key="8">
    <source>
        <dbReference type="EMBL" id="TYB32063.1"/>
    </source>
</evidence>
<dbReference type="GO" id="GO:0051539">
    <property type="term" value="F:4 iron, 4 sulfur cluster binding"/>
    <property type="evidence" value="ECO:0007669"/>
    <property type="project" value="UniProtKB-KW"/>
</dbReference>
<comment type="caution">
    <text evidence="8">The sequence shown here is derived from an EMBL/GenBank/DDBJ whole genome shotgun (WGS) entry which is preliminary data.</text>
</comment>
<evidence type="ECO:0000256" key="5">
    <source>
        <dbReference type="ARBA" id="ARBA00023004"/>
    </source>
</evidence>
<keyword evidence="6" id="KW-0411">Iron-sulfur</keyword>
<evidence type="ECO:0000313" key="9">
    <source>
        <dbReference type="Proteomes" id="UP000324143"/>
    </source>
</evidence>
<keyword evidence="5" id="KW-0408">Iron</keyword>
<dbReference type="SFLD" id="SFLDS00029">
    <property type="entry name" value="Radical_SAM"/>
    <property type="match status" value="1"/>
</dbReference>
<evidence type="ECO:0000256" key="3">
    <source>
        <dbReference type="ARBA" id="ARBA00022691"/>
    </source>
</evidence>
<dbReference type="CDD" id="cd01335">
    <property type="entry name" value="Radical_SAM"/>
    <property type="match status" value="1"/>
</dbReference>
<keyword evidence="9" id="KW-1185">Reference proteome</keyword>
<dbReference type="NCBIfam" id="TIGR03955">
    <property type="entry name" value="rSAM_HydG"/>
    <property type="match status" value="1"/>
</dbReference>
<dbReference type="InterPro" id="IPR058240">
    <property type="entry name" value="rSAM_sf"/>
</dbReference>
<dbReference type="PROSITE" id="PS51918">
    <property type="entry name" value="RADICAL_SAM"/>
    <property type="match status" value="1"/>
</dbReference>
<dbReference type="Gene3D" id="3.20.20.70">
    <property type="entry name" value="Aldolase class I"/>
    <property type="match status" value="1"/>
</dbReference>
<dbReference type="AlphaFoldDB" id="A0A5D0MKE3"/>
<accession>A0A5D0MKE3</accession>
<reference evidence="8" key="1">
    <citation type="submission" date="2019-08" db="EMBL/GenBank/DDBJ databases">
        <title>Genomic characterization of a novel candidate phylum (ARYD3) from a high temperature, high salinity tertiary oil reservoir in north central Oklahoma, USA.</title>
        <authorList>
            <person name="Youssef N.H."/>
            <person name="Yadav A."/>
            <person name="Elshahed M.S."/>
        </authorList>
    </citation>
    <scope>NUCLEOTIDE SEQUENCE [LARGE SCALE GENOMIC DNA]</scope>
    <source>
        <strain evidence="8">ARYD3</strain>
    </source>
</reference>
<dbReference type="SUPFAM" id="SSF102114">
    <property type="entry name" value="Radical SAM enzymes"/>
    <property type="match status" value="1"/>
</dbReference>
<dbReference type="GO" id="GO:0044272">
    <property type="term" value="P:sulfur compound biosynthetic process"/>
    <property type="evidence" value="ECO:0007669"/>
    <property type="project" value="UniProtKB-ARBA"/>
</dbReference>
<dbReference type="SMART" id="SM00876">
    <property type="entry name" value="BATS"/>
    <property type="match status" value="1"/>
</dbReference>
<dbReference type="PANTHER" id="PTHR43583:SF2">
    <property type="entry name" value="THIAZOLE BIOSYNTHESIS PROTEIN"/>
    <property type="match status" value="1"/>
</dbReference>
<keyword evidence="2" id="KW-0004">4Fe-4S</keyword>
<dbReference type="InterPro" id="IPR024007">
    <property type="entry name" value="FeFe-hyd_mat_HydG"/>
</dbReference>
<name>A0A5D0MKE3_9BACT</name>
<comment type="cofactor">
    <cofactor evidence="1">
        <name>[4Fe-4S] cluster</name>
        <dbReference type="ChEBI" id="CHEBI:49883"/>
    </cofactor>
</comment>
<keyword evidence="3" id="KW-0949">S-adenosyl-L-methionine</keyword>
<dbReference type="Pfam" id="PF04055">
    <property type="entry name" value="Radical_SAM"/>
    <property type="match status" value="1"/>
</dbReference>
<dbReference type="InterPro" id="IPR013785">
    <property type="entry name" value="Aldolase_TIM"/>
</dbReference>
<dbReference type="Proteomes" id="UP000324143">
    <property type="component" value="Unassembled WGS sequence"/>
</dbReference>
<evidence type="ECO:0000259" key="7">
    <source>
        <dbReference type="PROSITE" id="PS51918"/>
    </source>
</evidence>
<evidence type="ECO:0000256" key="4">
    <source>
        <dbReference type="ARBA" id="ARBA00022723"/>
    </source>
</evidence>
<keyword evidence="4" id="KW-0479">Metal-binding</keyword>
<dbReference type="InterPro" id="IPR007197">
    <property type="entry name" value="rSAM"/>
</dbReference>